<reference evidence="2" key="1">
    <citation type="submission" date="2021-02" db="EMBL/GenBank/DDBJ databases">
        <title>Genome sequence Cadophora malorum strain M34.</title>
        <authorList>
            <person name="Stefanovic E."/>
            <person name="Vu D."/>
            <person name="Scully C."/>
            <person name="Dijksterhuis J."/>
            <person name="Roader J."/>
            <person name="Houbraken J."/>
        </authorList>
    </citation>
    <scope>NUCLEOTIDE SEQUENCE</scope>
    <source>
        <strain evidence="2">M34</strain>
    </source>
</reference>
<dbReference type="AlphaFoldDB" id="A0A8H7WAZ8"/>
<protein>
    <recommendedName>
        <fullName evidence="4">S-adenosyl-L-methionine-dependent methyltransferase</fullName>
    </recommendedName>
</protein>
<keyword evidence="3" id="KW-1185">Reference proteome</keyword>
<sequence length="342" mass="39050">MSQSSTQNSPGASPLDPQGPMQADSPTNYSSPDDASQSVDSTVHNFQEENGRTYHGYRAGSYLYPNDSNERDRLDLQHVMLKHAFKDRNHFAPLKNPQRILDIGTGTGIWVMEMARDEFPNAQIHGTDLSPIQPTDVYDNVHFFIDDASEEDWAVEPASYDYIHTRVLLGSFGDFRDIIRKSFYYTKPGGYMESQEIFPTPFCDDGTMPDDWPFLEWSKYFDQAATMAGRPVRMAHKLKRWYEEAGFVDVQEKIIRMPINPWTKDKHSKTLGKMSEANLIDGLGAFTLGPFSRMFGWNSTEIEVYLVNVRRAVSDRHVHAYMKVYVVWGRKPKTSKKSGSSS</sequence>
<evidence type="ECO:0000313" key="3">
    <source>
        <dbReference type="Proteomes" id="UP000664132"/>
    </source>
</evidence>
<accession>A0A8H7WAZ8</accession>
<dbReference type="CDD" id="cd02440">
    <property type="entry name" value="AdoMet_MTases"/>
    <property type="match status" value="1"/>
</dbReference>
<feature type="compositionally biased region" description="Polar residues" evidence="1">
    <location>
        <begin position="24"/>
        <end position="40"/>
    </location>
</feature>
<evidence type="ECO:0000256" key="1">
    <source>
        <dbReference type="SAM" id="MobiDB-lite"/>
    </source>
</evidence>
<comment type="caution">
    <text evidence="2">The sequence shown here is derived from an EMBL/GenBank/DDBJ whole genome shotgun (WGS) entry which is preliminary data.</text>
</comment>
<dbReference type="PANTHER" id="PTHR43591">
    <property type="entry name" value="METHYLTRANSFERASE"/>
    <property type="match status" value="1"/>
</dbReference>
<dbReference type="OrthoDB" id="2013972at2759"/>
<dbReference type="GO" id="GO:0008168">
    <property type="term" value="F:methyltransferase activity"/>
    <property type="evidence" value="ECO:0007669"/>
    <property type="project" value="TreeGrafter"/>
</dbReference>
<dbReference type="SUPFAM" id="SSF53335">
    <property type="entry name" value="S-adenosyl-L-methionine-dependent methyltransferases"/>
    <property type="match status" value="1"/>
</dbReference>
<feature type="compositionally biased region" description="Polar residues" evidence="1">
    <location>
        <begin position="1"/>
        <end position="11"/>
    </location>
</feature>
<feature type="region of interest" description="Disordered" evidence="1">
    <location>
        <begin position="1"/>
        <end position="40"/>
    </location>
</feature>
<dbReference type="InterPro" id="IPR029063">
    <property type="entry name" value="SAM-dependent_MTases_sf"/>
</dbReference>
<dbReference type="EMBL" id="JAFJYH010000106">
    <property type="protein sequence ID" value="KAG4419414.1"/>
    <property type="molecule type" value="Genomic_DNA"/>
</dbReference>
<name>A0A8H7WAZ8_9HELO</name>
<evidence type="ECO:0008006" key="4">
    <source>
        <dbReference type="Google" id="ProtNLM"/>
    </source>
</evidence>
<dbReference type="Pfam" id="PF13489">
    <property type="entry name" value="Methyltransf_23"/>
    <property type="match status" value="1"/>
</dbReference>
<organism evidence="2 3">
    <name type="scientific">Cadophora malorum</name>
    <dbReference type="NCBI Taxonomy" id="108018"/>
    <lineage>
        <taxon>Eukaryota</taxon>
        <taxon>Fungi</taxon>
        <taxon>Dikarya</taxon>
        <taxon>Ascomycota</taxon>
        <taxon>Pezizomycotina</taxon>
        <taxon>Leotiomycetes</taxon>
        <taxon>Helotiales</taxon>
        <taxon>Ploettnerulaceae</taxon>
        <taxon>Cadophora</taxon>
    </lineage>
</organism>
<gene>
    <name evidence="2" type="ORF">IFR04_007465</name>
</gene>
<dbReference type="PANTHER" id="PTHR43591:SF14">
    <property type="entry name" value="METHYLTRANSFERASE"/>
    <property type="match status" value="1"/>
</dbReference>
<proteinExistence type="predicted"/>
<evidence type="ECO:0000313" key="2">
    <source>
        <dbReference type="EMBL" id="KAG4419414.1"/>
    </source>
</evidence>
<dbReference type="Proteomes" id="UP000664132">
    <property type="component" value="Unassembled WGS sequence"/>
</dbReference>
<dbReference type="Gene3D" id="3.40.50.150">
    <property type="entry name" value="Vaccinia Virus protein VP39"/>
    <property type="match status" value="1"/>
</dbReference>